<keyword evidence="2" id="KW-1185">Reference proteome</keyword>
<reference evidence="2" key="1">
    <citation type="journal article" date="2023" name="G3 (Bethesda)">
        <title>Genome assembly and association tests identify interacting loci associated with vigor, precocity, and sex in interspecific pistachio rootstocks.</title>
        <authorList>
            <person name="Palmer W."/>
            <person name="Jacygrad E."/>
            <person name="Sagayaradj S."/>
            <person name="Cavanaugh K."/>
            <person name="Han R."/>
            <person name="Bertier L."/>
            <person name="Beede B."/>
            <person name="Kafkas S."/>
            <person name="Golino D."/>
            <person name="Preece J."/>
            <person name="Michelmore R."/>
        </authorList>
    </citation>
    <scope>NUCLEOTIDE SEQUENCE [LARGE SCALE GENOMIC DNA]</scope>
</reference>
<evidence type="ECO:0000313" key="1">
    <source>
        <dbReference type="EMBL" id="KAJ0098448.1"/>
    </source>
</evidence>
<dbReference type="EMBL" id="CM047900">
    <property type="protein sequence ID" value="KAJ0098448.1"/>
    <property type="molecule type" value="Genomic_DNA"/>
</dbReference>
<organism evidence="1 2">
    <name type="scientific">Pistacia atlantica</name>
    <dbReference type="NCBI Taxonomy" id="434234"/>
    <lineage>
        <taxon>Eukaryota</taxon>
        <taxon>Viridiplantae</taxon>
        <taxon>Streptophyta</taxon>
        <taxon>Embryophyta</taxon>
        <taxon>Tracheophyta</taxon>
        <taxon>Spermatophyta</taxon>
        <taxon>Magnoliopsida</taxon>
        <taxon>eudicotyledons</taxon>
        <taxon>Gunneridae</taxon>
        <taxon>Pentapetalae</taxon>
        <taxon>rosids</taxon>
        <taxon>malvids</taxon>
        <taxon>Sapindales</taxon>
        <taxon>Anacardiaceae</taxon>
        <taxon>Pistacia</taxon>
    </lineage>
</organism>
<protein>
    <submittedName>
        <fullName evidence="1">Uncharacterized protein</fullName>
    </submittedName>
</protein>
<name>A0ACC1BHP5_9ROSI</name>
<evidence type="ECO:0000313" key="2">
    <source>
        <dbReference type="Proteomes" id="UP001164250"/>
    </source>
</evidence>
<gene>
    <name evidence="1" type="ORF">Patl1_21149</name>
</gene>
<sequence length="70" mass="7872">MGFVQDYQSQFERLLNRAVHFSPSQQVGCFINRLKEMIPVEVQASGPASLIAAVGLARLYEAKFNSKRMP</sequence>
<proteinExistence type="predicted"/>
<comment type="caution">
    <text evidence="1">The sequence shown here is derived from an EMBL/GenBank/DDBJ whole genome shotgun (WGS) entry which is preliminary data.</text>
</comment>
<accession>A0ACC1BHP5</accession>
<dbReference type="Proteomes" id="UP001164250">
    <property type="component" value="Chromosome 4"/>
</dbReference>